<dbReference type="RefSeq" id="WP_041630252.1">
    <property type="nucleotide sequence ID" value="NZ_BJNT01000017.1"/>
</dbReference>
<accession>A0A0X2NPH7</accession>
<keyword evidence="3" id="KW-0804">Transcription</keyword>
<evidence type="ECO:0000256" key="1">
    <source>
        <dbReference type="ARBA" id="ARBA00023015"/>
    </source>
</evidence>
<evidence type="ECO:0000259" key="4">
    <source>
        <dbReference type="PROSITE" id="PS50987"/>
    </source>
</evidence>
<dbReference type="InterPro" id="IPR036388">
    <property type="entry name" value="WH-like_DNA-bd_sf"/>
</dbReference>
<dbReference type="PANTHER" id="PTHR33154:SF18">
    <property type="entry name" value="ARSENICAL RESISTANCE OPERON REPRESSOR"/>
    <property type="match status" value="1"/>
</dbReference>
<dbReference type="Proteomes" id="UP000182498">
    <property type="component" value="Unassembled WGS sequence"/>
</dbReference>
<evidence type="ECO:0000313" key="6">
    <source>
        <dbReference type="EMBL" id="GEC86857.1"/>
    </source>
</evidence>
<dbReference type="Gene3D" id="1.10.10.10">
    <property type="entry name" value="Winged helix-like DNA-binding domain superfamily/Winged helix DNA-binding domain"/>
    <property type="match status" value="1"/>
</dbReference>
<dbReference type="InterPro" id="IPR001845">
    <property type="entry name" value="HTH_ArsR_DNA-bd_dom"/>
</dbReference>
<keyword evidence="1" id="KW-0805">Transcription regulation</keyword>
<dbReference type="PROSITE" id="PS50987">
    <property type="entry name" value="HTH_ARSR_2"/>
    <property type="match status" value="1"/>
</dbReference>
<dbReference type="Pfam" id="PF12840">
    <property type="entry name" value="HTH_20"/>
    <property type="match status" value="1"/>
</dbReference>
<dbReference type="InterPro" id="IPR011991">
    <property type="entry name" value="ArsR-like_HTH"/>
</dbReference>
<dbReference type="InterPro" id="IPR036390">
    <property type="entry name" value="WH_DNA-bd_sf"/>
</dbReference>
<dbReference type="CDD" id="cd00090">
    <property type="entry name" value="HTH_ARSR"/>
    <property type="match status" value="1"/>
</dbReference>
<dbReference type="InterPro" id="IPR051081">
    <property type="entry name" value="HTH_MetalResp_TranReg"/>
</dbReference>
<reference evidence="7" key="2">
    <citation type="submission" date="2015-11" db="EMBL/GenBank/DDBJ databases">
        <authorList>
            <person name="Dugat-Bony E."/>
        </authorList>
    </citation>
    <scope>NUCLEOTIDE SEQUENCE [LARGE SCALE GENOMIC DNA]</scope>
    <source>
        <strain evidence="7">Mu292</strain>
    </source>
</reference>
<evidence type="ECO:0000313" key="7">
    <source>
        <dbReference type="Proteomes" id="UP000182498"/>
    </source>
</evidence>
<reference evidence="5" key="1">
    <citation type="submission" date="2015-11" db="EMBL/GenBank/DDBJ databases">
        <authorList>
            <person name="Zhang Y."/>
            <person name="Guo Z."/>
        </authorList>
    </citation>
    <scope>NUCLEOTIDE SEQUENCE [LARGE SCALE GENOMIC DNA]</scope>
    <source>
        <strain evidence="5">Mu292</strain>
    </source>
</reference>
<proteinExistence type="predicted"/>
<dbReference type="AlphaFoldDB" id="A0A0X2NPH7"/>
<dbReference type="PANTHER" id="PTHR33154">
    <property type="entry name" value="TRANSCRIPTIONAL REGULATOR, ARSR FAMILY"/>
    <property type="match status" value="1"/>
</dbReference>
<reference evidence="6 8" key="3">
    <citation type="submission" date="2019-06" db="EMBL/GenBank/DDBJ databases">
        <title>Whole genome shotgun sequence of Corynebacterium variabile NBRC 15286.</title>
        <authorList>
            <person name="Hosoyama A."/>
            <person name="Uohara A."/>
            <person name="Ohji S."/>
            <person name="Ichikawa N."/>
        </authorList>
    </citation>
    <scope>NUCLEOTIDE SEQUENCE [LARGE SCALE GENOMIC DNA]</scope>
    <source>
        <strain evidence="6 8">NBRC 15286</strain>
    </source>
</reference>
<evidence type="ECO:0000313" key="8">
    <source>
        <dbReference type="Proteomes" id="UP000319986"/>
    </source>
</evidence>
<gene>
    <name evidence="6" type="ORF">CVA01_21710</name>
    <name evidence="5" type="ORF">CVAR292_01987</name>
</gene>
<evidence type="ECO:0000256" key="3">
    <source>
        <dbReference type="ARBA" id="ARBA00023163"/>
    </source>
</evidence>
<keyword evidence="2" id="KW-0238">DNA-binding</keyword>
<dbReference type="OrthoDB" id="9798835at2"/>
<dbReference type="GO" id="GO:0003677">
    <property type="term" value="F:DNA binding"/>
    <property type="evidence" value="ECO:0007669"/>
    <property type="project" value="UniProtKB-KW"/>
</dbReference>
<dbReference type="EMBL" id="FAUH01000013">
    <property type="protein sequence ID" value="CUU66640.1"/>
    <property type="molecule type" value="Genomic_DNA"/>
</dbReference>
<dbReference type="SMART" id="SM00418">
    <property type="entry name" value="HTH_ARSR"/>
    <property type="match status" value="1"/>
</dbReference>
<dbReference type="NCBIfam" id="NF033788">
    <property type="entry name" value="HTH_metalloreg"/>
    <property type="match status" value="1"/>
</dbReference>
<organism evidence="5 7">
    <name type="scientific">Corynebacterium variabile</name>
    <dbReference type="NCBI Taxonomy" id="1727"/>
    <lineage>
        <taxon>Bacteria</taxon>
        <taxon>Bacillati</taxon>
        <taxon>Actinomycetota</taxon>
        <taxon>Actinomycetes</taxon>
        <taxon>Mycobacteriales</taxon>
        <taxon>Corynebacteriaceae</taxon>
        <taxon>Corynebacterium</taxon>
    </lineage>
</organism>
<keyword evidence="7" id="KW-1185">Reference proteome</keyword>
<dbReference type="GO" id="GO:0003700">
    <property type="term" value="F:DNA-binding transcription factor activity"/>
    <property type="evidence" value="ECO:0007669"/>
    <property type="project" value="InterPro"/>
</dbReference>
<dbReference type="GeneID" id="82888287"/>
<feature type="domain" description="HTH arsR-type" evidence="4">
    <location>
        <begin position="24"/>
        <end position="116"/>
    </location>
</feature>
<protein>
    <submittedName>
        <fullName evidence="5 6">Transcriptional regulator</fullName>
    </submittedName>
</protein>
<dbReference type="PRINTS" id="PR00778">
    <property type="entry name" value="HTHARSR"/>
</dbReference>
<name>A0A0X2NPH7_9CORY</name>
<dbReference type="Proteomes" id="UP000319986">
    <property type="component" value="Unassembled WGS sequence"/>
</dbReference>
<evidence type="ECO:0000313" key="5">
    <source>
        <dbReference type="EMBL" id="CUU66640.1"/>
    </source>
</evidence>
<dbReference type="SUPFAM" id="SSF46785">
    <property type="entry name" value="Winged helix' DNA-binding domain"/>
    <property type="match status" value="1"/>
</dbReference>
<sequence>MAVSLNLPDTDLRSDCCSLGAGPLSPDEATRYAGLFTALSDPARLRILSEIAAGGCVPVTVGDLTTRVGISQPTVSHHLKKLVDAGLLDRVRDGRRVLHQVRPEPFAALRRVLQIG</sequence>
<evidence type="ECO:0000256" key="2">
    <source>
        <dbReference type="ARBA" id="ARBA00023125"/>
    </source>
</evidence>
<dbReference type="EMBL" id="BJNT01000017">
    <property type="protein sequence ID" value="GEC86857.1"/>
    <property type="molecule type" value="Genomic_DNA"/>
</dbReference>